<dbReference type="HOGENOM" id="CLU_115353_2_0_11"/>
<protein>
    <recommendedName>
        <fullName evidence="2">UPF0102 protein Olsu_0890</fullName>
    </recommendedName>
</protein>
<reference evidence="4 5" key="1">
    <citation type="journal article" date="2010" name="Stand. Genomic Sci.">
        <title>Complete genome sequence of Olsenella uli type strain (VPI D76D-27C).</title>
        <authorList>
            <person name="Goker M."/>
            <person name="Held B."/>
            <person name="Lucas S."/>
            <person name="Nolan M."/>
            <person name="Yasawong M."/>
            <person name="Glavina Del Rio T."/>
            <person name="Tice H."/>
            <person name="Cheng J.F."/>
            <person name="Bruce D."/>
            <person name="Detter J.C."/>
            <person name="Tapia R."/>
            <person name="Han C."/>
            <person name="Goodwin L."/>
            <person name="Pitluck S."/>
            <person name="Liolios K."/>
            <person name="Ivanova N."/>
            <person name="Mavromatis K."/>
            <person name="Mikhailova N."/>
            <person name="Pati A."/>
            <person name="Chen A."/>
            <person name="Palaniappan K."/>
            <person name="Land M."/>
            <person name="Hauser L."/>
            <person name="Chang Y.J."/>
            <person name="Jeffries C.D."/>
            <person name="Rohde M."/>
            <person name="Sikorski J."/>
            <person name="Pukall R."/>
            <person name="Woyke T."/>
            <person name="Bristow J."/>
            <person name="Eisen J.A."/>
            <person name="Markowitz V."/>
            <person name="Hugenholtz P."/>
            <person name="Kyrpides N.C."/>
            <person name="Klenk H.P."/>
            <person name="Lapidus A."/>
        </authorList>
    </citation>
    <scope>NUCLEOTIDE SEQUENCE [LARGE SCALE GENOMIC DNA]</scope>
    <source>
        <strain evidence="5">ATCC 49627 / DSM 7084 / CIP 109912 / JCM 12494 / NCIMB 702895 / VPI D76D-27C</strain>
    </source>
</reference>
<gene>
    <name evidence="4" type="ordered locus">Olsu_0890</name>
</gene>
<dbReference type="PANTHER" id="PTHR34039">
    <property type="entry name" value="UPF0102 PROTEIN YRAN"/>
    <property type="match status" value="1"/>
</dbReference>
<name>E1R038_OLSUV</name>
<dbReference type="InterPro" id="IPR011335">
    <property type="entry name" value="Restrct_endonuc-II-like"/>
</dbReference>
<dbReference type="Gene3D" id="3.40.1350.10">
    <property type="match status" value="1"/>
</dbReference>
<evidence type="ECO:0000313" key="5">
    <source>
        <dbReference type="Proteomes" id="UP000000333"/>
    </source>
</evidence>
<dbReference type="eggNOG" id="COG0792">
    <property type="taxonomic scope" value="Bacteria"/>
</dbReference>
<dbReference type="HAMAP" id="MF_00048">
    <property type="entry name" value="UPF0102"/>
    <property type="match status" value="1"/>
</dbReference>
<evidence type="ECO:0000313" key="4">
    <source>
        <dbReference type="EMBL" id="ADK68002.1"/>
    </source>
</evidence>
<evidence type="ECO:0000256" key="1">
    <source>
        <dbReference type="ARBA" id="ARBA00006738"/>
    </source>
</evidence>
<sequence length="144" mass="16083">MQAGGEGAQEGRTGAGRRTRGMGAREVGAEGERLATTYLRRRGYEVLERNWTCTAGEVDIVCEIEGTVVLVEVKTRLWREVEDGPLPELAVDGRKRARYRRLALVYLCTHPEVEAVRFDVVAISIVGRRCAQVHHLMGAFAWDD</sequence>
<organism evidence="4 5">
    <name type="scientific">Olsenella uli (strain ATCC 49627 / DSM 7084 / CCUG 31166 / CIP 109912 / JCM 12494 / LMG 11480 / NCIMB 702895 / VPI D76D-27C)</name>
    <name type="common">Lactobacillus uli</name>
    <dbReference type="NCBI Taxonomy" id="633147"/>
    <lineage>
        <taxon>Bacteria</taxon>
        <taxon>Bacillati</taxon>
        <taxon>Actinomycetota</taxon>
        <taxon>Coriobacteriia</taxon>
        <taxon>Coriobacteriales</taxon>
        <taxon>Atopobiaceae</taxon>
        <taxon>Olsenella</taxon>
    </lineage>
</organism>
<dbReference type="SUPFAM" id="SSF52980">
    <property type="entry name" value="Restriction endonuclease-like"/>
    <property type="match status" value="1"/>
</dbReference>
<dbReference type="GeneID" id="78512307"/>
<dbReference type="GO" id="GO:0003676">
    <property type="term" value="F:nucleic acid binding"/>
    <property type="evidence" value="ECO:0007669"/>
    <property type="project" value="InterPro"/>
</dbReference>
<dbReference type="Pfam" id="PF02021">
    <property type="entry name" value="UPF0102"/>
    <property type="match status" value="1"/>
</dbReference>
<dbReference type="PATRIC" id="fig|633147.7.peg.659"/>
<dbReference type="OrthoDB" id="9794876at2"/>
<evidence type="ECO:0000256" key="2">
    <source>
        <dbReference type="HAMAP-Rule" id="MF_00048"/>
    </source>
</evidence>
<dbReference type="KEGG" id="ols:Olsu_0890"/>
<comment type="similarity">
    <text evidence="1 2">Belongs to the UPF0102 family.</text>
</comment>
<dbReference type="RefSeq" id="WP_013251754.1">
    <property type="nucleotide sequence ID" value="NC_014363.1"/>
</dbReference>
<keyword evidence="5" id="KW-1185">Reference proteome</keyword>
<dbReference type="EMBL" id="CP002106">
    <property type="protein sequence ID" value="ADK68002.1"/>
    <property type="molecule type" value="Genomic_DNA"/>
</dbReference>
<dbReference type="InterPro" id="IPR011856">
    <property type="entry name" value="tRNA_endonuc-like_dom_sf"/>
</dbReference>
<dbReference type="STRING" id="633147.Olsu_0890"/>
<feature type="region of interest" description="Disordered" evidence="3">
    <location>
        <begin position="1"/>
        <end position="27"/>
    </location>
</feature>
<dbReference type="AlphaFoldDB" id="E1R038"/>
<evidence type="ECO:0000256" key="3">
    <source>
        <dbReference type="SAM" id="MobiDB-lite"/>
    </source>
</evidence>
<dbReference type="Proteomes" id="UP000000333">
    <property type="component" value="Chromosome"/>
</dbReference>
<accession>E1R038</accession>
<dbReference type="PANTHER" id="PTHR34039:SF1">
    <property type="entry name" value="UPF0102 PROTEIN YRAN"/>
    <property type="match status" value="1"/>
</dbReference>
<proteinExistence type="inferred from homology"/>
<dbReference type="InterPro" id="IPR003509">
    <property type="entry name" value="UPF0102_YraN-like"/>
</dbReference>